<dbReference type="Pfam" id="PF02782">
    <property type="entry name" value="FGGY_C"/>
    <property type="match status" value="1"/>
</dbReference>
<dbReference type="CDD" id="cd07771">
    <property type="entry name" value="ASKHA_NBD_FGGY_RhaB-like"/>
    <property type="match status" value="1"/>
</dbReference>
<keyword evidence="4" id="KW-0547">Nucleotide-binding</keyword>
<evidence type="ECO:0000256" key="7">
    <source>
        <dbReference type="ARBA" id="ARBA00023308"/>
    </source>
</evidence>
<evidence type="ECO:0000259" key="9">
    <source>
        <dbReference type="Pfam" id="PF02782"/>
    </source>
</evidence>
<reference evidence="10 11" key="1">
    <citation type="submission" date="2020-07" db="EMBL/GenBank/DDBJ databases">
        <title>Sequencing the genomes of 1000 actinobacteria strains.</title>
        <authorList>
            <person name="Klenk H.-P."/>
        </authorList>
    </citation>
    <scope>NUCLEOTIDE SEQUENCE [LARGE SCALE GENOMIC DNA]</scope>
    <source>
        <strain evidence="10 11">DSM 26474</strain>
    </source>
</reference>
<dbReference type="Gene3D" id="3.30.420.40">
    <property type="match status" value="2"/>
</dbReference>
<name>A0A852SQ00_9MICO</name>
<keyword evidence="6" id="KW-0067">ATP-binding</keyword>
<comment type="caution">
    <text evidence="10">The sequence shown here is derived from an EMBL/GenBank/DDBJ whole genome shotgun (WGS) entry which is preliminary data.</text>
</comment>
<evidence type="ECO:0000256" key="6">
    <source>
        <dbReference type="ARBA" id="ARBA00022840"/>
    </source>
</evidence>
<feature type="domain" description="Carbohydrate kinase FGGY C-terminal" evidence="9">
    <location>
        <begin position="272"/>
        <end position="469"/>
    </location>
</feature>
<keyword evidence="2" id="KW-0859">Xylose metabolism</keyword>
<keyword evidence="7" id="KW-0684">Rhamnose metabolism</keyword>
<dbReference type="InterPro" id="IPR050406">
    <property type="entry name" value="FGGY_Carb_Kinase"/>
</dbReference>
<dbReference type="InterPro" id="IPR013449">
    <property type="entry name" value="Rhamnulokinase"/>
</dbReference>
<sequence>MPTTDRPAASGAPAYAAVDLGASSGRVMLGLVDRSEGSPRIRMTEVHRFANGPRPASLAAGATLEWDVERLSGETLEGLAAAVRAAEAEGATLNGIGIDSWGVDYALVPSGDGLPAVARVDHHRGAEPSWVGEAAAVVGTERAYAATGIPPQSINTSVRLHAATEPVGSLLLVPDLLVRLLSGTVGAELTIASTTQLLDVRSGEWSRPLIEAWGLDRIDFPAIVAPGTPAGVTLPHITRRLRAAGPVPVYRVAEHDTASAMAFAAPGDGQLIVSSGSWSLAGISVAEPVLTAEALAAGLTNERGVGDSTLLLRNLAGLWLLTECARQWSSEGGRMLDPVELVREASLAPDDAAGGRPPVFDVGDPRLLAPGGMPERIAALCVERGQSPPEGVLGTVRSIVESLATAYAESVEVFERVAGTRIRSVRIVGGGSRNELLCRRTAALTGLPVVAGPAEASAFGNLAVQLVAAGEFASLSDVYAAGGSAGGAIAHYEAGEAAAR</sequence>
<accession>A0A852SQ00</accession>
<dbReference type="GO" id="GO:0005524">
    <property type="term" value="F:ATP binding"/>
    <property type="evidence" value="ECO:0007669"/>
    <property type="project" value="UniProtKB-KW"/>
</dbReference>
<dbReference type="GO" id="GO:0019301">
    <property type="term" value="P:rhamnose catabolic process"/>
    <property type="evidence" value="ECO:0007669"/>
    <property type="project" value="InterPro"/>
</dbReference>
<dbReference type="Pfam" id="PF00370">
    <property type="entry name" value="FGGY_N"/>
    <property type="match status" value="1"/>
</dbReference>
<protein>
    <submittedName>
        <fullName evidence="10">Rhamnulokinase</fullName>
        <ecNumber evidence="10">2.7.1.5</ecNumber>
    </submittedName>
</protein>
<comment type="similarity">
    <text evidence="1">Belongs to the FGGY kinase family.</text>
</comment>
<dbReference type="EMBL" id="JACCBM010000001">
    <property type="protein sequence ID" value="NYD70907.1"/>
    <property type="molecule type" value="Genomic_DNA"/>
</dbReference>
<dbReference type="SUPFAM" id="SSF53067">
    <property type="entry name" value="Actin-like ATPase domain"/>
    <property type="match status" value="2"/>
</dbReference>
<dbReference type="Proteomes" id="UP000549913">
    <property type="component" value="Unassembled WGS sequence"/>
</dbReference>
<dbReference type="InterPro" id="IPR018484">
    <property type="entry name" value="FGGY_N"/>
</dbReference>
<keyword evidence="3 10" id="KW-0808">Transferase</keyword>
<keyword evidence="5 10" id="KW-0418">Kinase</keyword>
<dbReference type="EC" id="2.7.1.5" evidence="10"/>
<dbReference type="PANTHER" id="PTHR43095:SF5">
    <property type="entry name" value="XYLULOSE KINASE"/>
    <property type="match status" value="1"/>
</dbReference>
<keyword evidence="2" id="KW-0119">Carbohydrate metabolism</keyword>
<keyword evidence="11" id="KW-1185">Reference proteome</keyword>
<evidence type="ECO:0000313" key="10">
    <source>
        <dbReference type="EMBL" id="NYD70907.1"/>
    </source>
</evidence>
<dbReference type="PANTHER" id="PTHR43095">
    <property type="entry name" value="SUGAR KINASE"/>
    <property type="match status" value="1"/>
</dbReference>
<dbReference type="GO" id="GO:0008993">
    <property type="term" value="F:rhamnulokinase activity"/>
    <property type="evidence" value="ECO:0007669"/>
    <property type="project" value="UniProtKB-EC"/>
</dbReference>
<dbReference type="GO" id="GO:0042732">
    <property type="term" value="P:D-xylose metabolic process"/>
    <property type="evidence" value="ECO:0007669"/>
    <property type="project" value="UniProtKB-KW"/>
</dbReference>
<evidence type="ECO:0000256" key="4">
    <source>
        <dbReference type="ARBA" id="ARBA00022741"/>
    </source>
</evidence>
<evidence type="ECO:0000256" key="3">
    <source>
        <dbReference type="ARBA" id="ARBA00022679"/>
    </source>
</evidence>
<evidence type="ECO:0000259" key="8">
    <source>
        <dbReference type="Pfam" id="PF00370"/>
    </source>
</evidence>
<organism evidence="10 11">
    <name type="scientific">Herbiconiux flava</name>
    <dbReference type="NCBI Taxonomy" id="881268"/>
    <lineage>
        <taxon>Bacteria</taxon>
        <taxon>Bacillati</taxon>
        <taxon>Actinomycetota</taxon>
        <taxon>Actinomycetes</taxon>
        <taxon>Micrococcales</taxon>
        <taxon>Microbacteriaceae</taxon>
        <taxon>Herbiconiux</taxon>
    </lineage>
</organism>
<dbReference type="InterPro" id="IPR043129">
    <property type="entry name" value="ATPase_NBD"/>
</dbReference>
<proteinExistence type="inferred from homology"/>
<dbReference type="InterPro" id="IPR018485">
    <property type="entry name" value="FGGY_C"/>
</dbReference>
<feature type="domain" description="Carbohydrate kinase FGGY N-terminal" evidence="8">
    <location>
        <begin position="55"/>
        <end position="260"/>
    </location>
</feature>
<evidence type="ECO:0000256" key="2">
    <source>
        <dbReference type="ARBA" id="ARBA00022629"/>
    </source>
</evidence>
<dbReference type="AlphaFoldDB" id="A0A852SQ00"/>
<gene>
    <name evidence="10" type="ORF">BJ984_002065</name>
</gene>
<evidence type="ECO:0000256" key="5">
    <source>
        <dbReference type="ARBA" id="ARBA00022777"/>
    </source>
</evidence>
<evidence type="ECO:0000256" key="1">
    <source>
        <dbReference type="ARBA" id="ARBA00009156"/>
    </source>
</evidence>
<evidence type="ECO:0000313" key="11">
    <source>
        <dbReference type="Proteomes" id="UP000549913"/>
    </source>
</evidence>
<dbReference type="RefSeq" id="WP_179547953.1">
    <property type="nucleotide sequence ID" value="NZ_BSEW01000002.1"/>
</dbReference>